<reference evidence="9" key="2">
    <citation type="journal article" date="2020" name="Data Brief">
        <title>Transcriptome dataset of Babesia bovis life stages within vertebrate and invertebrate hosts.</title>
        <authorList>
            <person name="Ueti M.W."/>
            <person name="Johnson W.C."/>
            <person name="Kappmeyer L.S."/>
            <person name="Herndon D.R."/>
            <person name="Mousel M.R."/>
            <person name="Reif K.E."/>
            <person name="Taus N.S."/>
            <person name="Ifeonu O.O."/>
            <person name="Silva J.C."/>
            <person name="Suarez C.E."/>
            <person name="Brayton K.A."/>
        </authorList>
    </citation>
    <scope>NUCLEOTIDE SEQUENCE [LARGE SCALE GENOMIC DNA]</scope>
</reference>
<evidence type="ECO:0000256" key="3">
    <source>
        <dbReference type="ARBA" id="ARBA00022630"/>
    </source>
</evidence>
<dbReference type="EC" id="1.8.3.2" evidence="2"/>
<dbReference type="eggNOG" id="ENOG502STVG">
    <property type="taxonomic scope" value="Eukaryota"/>
</dbReference>
<dbReference type="OMA" id="MAENSCR"/>
<organism evidence="8 9">
    <name type="scientific">Babesia bovis</name>
    <dbReference type="NCBI Taxonomy" id="5865"/>
    <lineage>
        <taxon>Eukaryota</taxon>
        <taxon>Sar</taxon>
        <taxon>Alveolata</taxon>
        <taxon>Apicomplexa</taxon>
        <taxon>Aconoidasida</taxon>
        <taxon>Piroplasmida</taxon>
        <taxon>Babesiidae</taxon>
        <taxon>Babesia</taxon>
    </lineage>
</organism>
<reference evidence="8 9" key="1">
    <citation type="journal article" date="2007" name="PLoS Pathog.">
        <title>Genome sequence of Babesia bovis and comparative analysis of apicomplexan hemoprotozoa.</title>
        <authorList>
            <person name="Brayton K.A."/>
            <person name="Lau A.O.T."/>
            <person name="Herndon D.R."/>
            <person name="Hannick L."/>
            <person name="Kappmeyer L.S."/>
            <person name="Berens S.J."/>
            <person name="Bidwell S.L."/>
            <person name="Brown W.C."/>
            <person name="Crabtree J."/>
            <person name="Fadrosh D."/>
            <person name="Feldblum T."/>
            <person name="Forberger H.A."/>
            <person name="Haas B.J."/>
            <person name="Howell J.M."/>
            <person name="Khouri H."/>
            <person name="Koo H."/>
            <person name="Mann D.J."/>
            <person name="Norimine J."/>
            <person name="Paulsen I.T."/>
            <person name="Radune D."/>
            <person name="Ren Q."/>
            <person name="Smith R.K. Jr."/>
            <person name="Suarez C.E."/>
            <person name="White O."/>
            <person name="Wortman J.R."/>
            <person name="Knowles D.P. Jr."/>
            <person name="McElwain T.F."/>
            <person name="Nene V.M."/>
        </authorList>
    </citation>
    <scope>NUCLEOTIDE SEQUENCE [LARGE SCALE GENOMIC DNA]</scope>
    <source>
        <strain evidence="8">T2Bo</strain>
    </source>
</reference>
<keyword evidence="6" id="KW-1015">Disulfide bond</keyword>
<keyword evidence="5" id="KW-0560">Oxidoreductase</keyword>
<dbReference type="FunCoup" id="A7AW57">
    <property type="interactions" value="14"/>
</dbReference>
<feature type="domain" description="ERV/ALR sulfhydryl oxidase" evidence="7">
    <location>
        <begin position="41"/>
        <end position="132"/>
    </location>
</feature>
<dbReference type="InterPro" id="IPR036774">
    <property type="entry name" value="ERV/ALR_sulphydryl_oxid_sf"/>
</dbReference>
<evidence type="ECO:0000313" key="9">
    <source>
        <dbReference type="Proteomes" id="UP000002173"/>
    </source>
</evidence>
<dbReference type="InParanoid" id="A7AW57"/>
<gene>
    <name evidence="8" type="ORF">BBOV_I002010</name>
</gene>
<protein>
    <recommendedName>
        <fullName evidence="2">thiol oxidase</fullName>
        <ecNumber evidence="2">1.8.3.2</ecNumber>
    </recommendedName>
</protein>
<dbReference type="Proteomes" id="UP000002173">
    <property type="component" value="Unassembled WGS sequence"/>
</dbReference>
<keyword evidence="9" id="KW-1185">Reference proteome</keyword>
<dbReference type="InterPro" id="IPR017905">
    <property type="entry name" value="ERV/ALR_sulphydryl_oxidase"/>
</dbReference>
<evidence type="ECO:0000256" key="2">
    <source>
        <dbReference type="ARBA" id="ARBA00012512"/>
    </source>
</evidence>
<comment type="caution">
    <text evidence="8">The sequence shown here is derived from an EMBL/GenBank/DDBJ whole genome shotgun (WGS) entry which is preliminary data.</text>
</comment>
<evidence type="ECO:0000256" key="6">
    <source>
        <dbReference type="ARBA" id="ARBA00023157"/>
    </source>
</evidence>
<evidence type="ECO:0000256" key="1">
    <source>
        <dbReference type="ARBA" id="ARBA00001974"/>
    </source>
</evidence>
<dbReference type="Gene3D" id="1.20.120.310">
    <property type="entry name" value="ERV/ALR sulfhydryl oxidase domain"/>
    <property type="match status" value="1"/>
</dbReference>
<evidence type="ECO:0000256" key="5">
    <source>
        <dbReference type="ARBA" id="ARBA00023002"/>
    </source>
</evidence>
<dbReference type="EMBL" id="AAXT01000005">
    <property type="protein sequence ID" value="EDO05285.1"/>
    <property type="molecule type" value="Genomic_DNA"/>
</dbReference>
<keyword evidence="3" id="KW-0285">Flavoprotein</keyword>
<dbReference type="AlphaFoldDB" id="A7AW57"/>
<keyword evidence="4" id="KW-0274">FAD</keyword>
<dbReference type="KEGG" id="bbo:BBOV_I002010"/>
<reference evidence="9" key="3">
    <citation type="journal article" date="2021" name="Int. J. Parasitol.">
        <title>Comparative analysis of gene expression between Babesia bovis blood stages and kinetes allowed by improved genome annotation.</title>
        <authorList>
            <person name="Ueti M.W."/>
            <person name="Johnson W.C."/>
            <person name="Kappmeyer L.S."/>
            <person name="Herndon D.R."/>
            <person name="Mousel M.R."/>
            <person name="Reif K.E."/>
            <person name="Taus N.S."/>
            <person name="Ifeonu O.O."/>
            <person name="Silva J.C."/>
            <person name="Suarez C.E."/>
            <person name="Brayton K.A."/>
        </authorList>
    </citation>
    <scope>NUCLEOTIDE SEQUENCE [LARGE SCALE GENOMIC DNA]</scope>
</reference>
<dbReference type="RefSeq" id="XP_001608853.1">
    <property type="nucleotide sequence ID" value="XM_001608803.1"/>
</dbReference>
<accession>A7AW57</accession>
<dbReference type="GeneID" id="5477069"/>
<name>A7AW57_BABBO</name>
<dbReference type="VEuPathDB" id="PiroplasmaDB:BBOV_I002010"/>
<dbReference type="Pfam" id="PF04777">
    <property type="entry name" value="Evr1_Alr"/>
    <property type="match status" value="1"/>
</dbReference>
<evidence type="ECO:0000313" key="8">
    <source>
        <dbReference type="EMBL" id="EDO05285.1"/>
    </source>
</evidence>
<proteinExistence type="predicted"/>
<sequence>MYIGNEMAPASPDTEDSRRNYTFAQSMEAVDRNAAIDPCSAQWILIWMYGSYVDEIPTNSQRRNIDVFYKTMIDMCNNGRQCFETFTSSFPPQTESRRALLGWIQMAENSCRIKNGLPSKIFNYRELMKRWRYPDGYL</sequence>
<dbReference type="STRING" id="5865.A7AW57"/>
<evidence type="ECO:0000256" key="4">
    <source>
        <dbReference type="ARBA" id="ARBA00022827"/>
    </source>
</evidence>
<dbReference type="GO" id="GO:0016972">
    <property type="term" value="F:thiol oxidase activity"/>
    <property type="evidence" value="ECO:0007669"/>
    <property type="project" value="UniProtKB-EC"/>
</dbReference>
<comment type="cofactor">
    <cofactor evidence="1">
        <name>FAD</name>
        <dbReference type="ChEBI" id="CHEBI:57692"/>
    </cofactor>
</comment>
<evidence type="ECO:0000259" key="7">
    <source>
        <dbReference type="Pfam" id="PF04777"/>
    </source>
</evidence>